<accession>A0A7G1NIL4</accession>
<dbReference type="EMBL" id="AP023439">
    <property type="protein sequence ID" value="BCL21476.1"/>
    <property type="molecule type" value="Genomic_DNA"/>
</dbReference>
<evidence type="ECO:0000313" key="2">
    <source>
        <dbReference type="Proteomes" id="UP000516373"/>
    </source>
</evidence>
<dbReference type="Proteomes" id="UP000516373">
    <property type="component" value="Chromosome"/>
</dbReference>
<evidence type="ECO:0000313" key="1">
    <source>
        <dbReference type="EMBL" id="BCL21476.1"/>
    </source>
</evidence>
<protein>
    <submittedName>
        <fullName evidence="1">Uncharacterized protein</fullName>
    </submittedName>
</protein>
<gene>
    <name evidence="1" type="ORF">GCM10017668_33190</name>
</gene>
<organism evidence="1 2">
    <name type="scientific">Streptomyces tuirus</name>
    <dbReference type="NCBI Taxonomy" id="68278"/>
    <lineage>
        <taxon>Bacteria</taxon>
        <taxon>Bacillati</taxon>
        <taxon>Actinomycetota</taxon>
        <taxon>Actinomycetes</taxon>
        <taxon>Kitasatosporales</taxon>
        <taxon>Streptomycetaceae</taxon>
        <taxon>Streptomyces</taxon>
    </lineage>
</organism>
<dbReference type="KEGG" id="stui:GCM10017668_33190"/>
<dbReference type="AlphaFoldDB" id="A0A7G1NIL4"/>
<reference evidence="1 2" key="1">
    <citation type="journal article" date="2014" name="Int. J. Syst. Evol. Microbiol.">
        <title>Complete genome sequence of Corynebacterium casei LMG S-19264T (=DSM 44701T), isolated from a smear-ripened cheese.</title>
        <authorList>
            <consortium name="US DOE Joint Genome Institute (JGI-PGF)"/>
            <person name="Walter F."/>
            <person name="Albersmeier A."/>
            <person name="Kalinowski J."/>
            <person name="Ruckert C."/>
        </authorList>
    </citation>
    <scope>NUCLEOTIDE SEQUENCE [LARGE SCALE GENOMIC DNA]</scope>
    <source>
        <strain evidence="1 2">JCM 4255</strain>
    </source>
</reference>
<name>A0A7G1NIL4_9ACTN</name>
<sequence length="82" mass="8773">MTAARVHISAVGWGLRPRVQSTDRDTVTKQRAACTATTSITAAPSRGPSGATDVTPTEKNSITAKKWNDHRVYDSTFSGVLL</sequence>
<proteinExistence type="predicted"/>